<evidence type="ECO:0000259" key="1">
    <source>
        <dbReference type="Pfam" id="PF24088"/>
    </source>
</evidence>
<dbReference type="InterPro" id="IPR055797">
    <property type="entry name" value="DUF7373"/>
</dbReference>
<protein>
    <submittedName>
        <fullName evidence="3">Uncharacterized protein</fullName>
    </submittedName>
</protein>
<accession>A0A849C4P8</accession>
<feature type="domain" description="DUF7373" evidence="1">
    <location>
        <begin position="53"/>
        <end position="250"/>
    </location>
</feature>
<organism evidence="3 4">
    <name type="scientific">Nocardia uniformis</name>
    <dbReference type="NCBI Taxonomy" id="53432"/>
    <lineage>
        <taxon>Bacteria</taxon>
        <taxon>Bacillati</taxon>
        <taxon>Actinomycetota</taxon>
        <taxon>Actinomycetes</taxon>
        <taxon>Mycobacteriales</taxon>
        <taxon>Nocardiaceae</taxon>
        <taxon>Nocardia</taxon>
    </lineage>
</organism>
<reference evidence="3 4" key="1">
    <citation type="submission" date="2020-05" db="EMBL/GenBank/DDBJ databases">
        <title>MicrobeNet Type strains.</title>
        <authorList>
            <person name="Nicholson A.C."/>
        </authorList>
    </citation>
    <scope>NUCLEOTIDE SEQUENCE [LARGE SCALE GENOMIC DNA]</scope>
    <source>
        <strain evidence="3 4">JCM 3224</strain>
    </source>
</reference>
<dbReference type="Proteomes" id="UP000586827">
    <property type="component" value="Unassembled WGS sequence"/>
</dbReference>
<dbReference type="RefSeq" id="WP_157552178.1">
    <property type="nucleotide sequence ID" value="NZ_JABELX010000005.1"/>
</dbReference>
<proteinExistence type="predicted"/>
<dbReference type="AlphaFoldDB" id="A0A849C4P8"/>
<evidence type="ECO:0000313" key="4">
    <source>
        <dbReference type="Proteomes" id="UP000586827"/>
    </source>
</evidence>
<dbReference type="Pfam" id="PF24088">
    <property type="entry name" value="DUF7373"/>
    <property type="match status" value="1"/>
</dbReference>
<sequence length="409" mass="43744">MTTRRTRVAGVVLAIVSALLAGCVVEGNPRPATPELSALDVGYYSIDPLSEPSERNEQYGRVVESVRMGEATIDPAEADSSLVFGPKAIGAQPIPTPVKATGVLSAPAREVLAKRGMLAGFATTGMDRESSEPVVGSSRLLSIILLRFPDAESARQAATEIDAVDTGVSTENVAVAIPGYPEAHAHWRPTVPTMAATMAQDSFVISLLVGHTSTDLTAMAALAGRALGAQRTRLSDFRATAVGDIAALPVDRDGMLRRMVNEHPGRWPYPQVLQVGTGDNAGWDSSIWVSGVVYGPHAVFLRGPRPGTQRTEAEAFIGQARLHRFPSASMARREYEENFRIGGGLREIPGPNGVPDAKCVQNLASAESVTNYACWVLSGRYVAIYYGRDETHTRQKVAAQFILLQRDPA</sequence>
<name>A0A849C4P8_9NOCA</name>
<feature type="domain" description="DUF7373" evidence="2">
    <location>
        <begin position="255"/>
        <end position="405"/>
    </location>
</feature>
<comment type="caution">
    <text evidence="3">The sequence shown here is derived from an EMBL/GenBank/DDBJ whole genome shotgun (WGS) entry which is preliminary data.</text>
</comment>
<evidence type="ECO:0000259" key="2">
    <source>
        <dbReference type="Pfam" id="PF24092"/>
    </source>
</evidence>
<evidence type="ECO:0000313" key="3">
    <source>
        <dbReference type="EMBL" id="NNH71315.1"/>
    </source>
</evidence>
<gene>
    <name evidence="3" type="ORF">HLB23_15835</name>
</gene>
<keyword evidence="4" id="KW-1185">Reference proteome</keyword>
<dbReference type="InterPro" id="IPR056463">
    <property type="entry name" value="DUF7373_C"/>
</dbReference>
<dbReference type="Pfam" id="PF24092">
    <property type="entry name" value="DUF7373_C"/>
    <property type="match status" value="1"/>
</dbReference>
<dbReference type="PROSITE" id="PS51257">
    <property type="entry name" value="PROKAR_LIPOPROTEIN"/>
    <property type="match status" value="1"/>
</dbReference>
<dbReference type="EMBL" id="JABELX010000005">
    <property type="protein sequence ID" value="NNH71315.1"/>
    <property type="molecule type" value="Genomic_DNA"/>
</dbReference>